<evidence type="ECO:0000256" key="1">
    <source>
        <dbReference type="SAM" id="SignalP"/>
    </source>
</evidence>
<evidence type="ECO:0000313" key="2">
    <source>
        <dbReference type="Proteomes" id="UP000694867"/>
    </source>
</evidence>
<keyword evidence="1" id="KW-0732">Signal</keyword>
<dbReference type="RefSeq" id="XP_003747691.1">
    <property type="nucleotide sequence ID" value="XM_003747643.2"/>
</dbReference>
<feature type="signal peptide" evidence="1">
    <location>
        <begin position="1"/>
        <end position="20"/>
    </location>
</feature>
<sequence>MKTSAAVFALVSMLMAGVEAADRCHLRELDLCAATGATSNRIPTSEADVDKQCKIYQEVSDCFGNYTKLCTTPIQREVINLLTEGVRDTQKKFCSRGDKLRAGYLKHAPCLAKAQPQGRKCIEDVKVGLQTIEEAKFADRVGTACCVYLRYADCATKTIETVCGQEALEYGNLLLRVITSNLPDVTCQNYRNNPACDTLIPPSGAKAKSSAKGVISRLFNAYYS</sequence>
<dbReference type="Proteomes" id="UP000694867">
    <property type="component" value="Unplaced"/>
</dbReference>
<dbReference type="PANTHER" id="PTHR33964">
    <property type="entry name" value="RE45066P-RELATED"/>
    <property type="match status" value="1"/>
</dbReference>
<organism evidence="2 3">
    <name type="scientific">Galendromus occidentalis</name>
    <name type="common">western predatory mite</name>
    <dbReference type="NCBI Taxonomy" id="34638"/>
    <lineage>
        <taxon>Eukaryota</taxon>
        <taxon>Metazoa</taxon>
        <taxon>Ecdysozoa</taxon>
        <taxon>Arthropoda</taxon>
        <taxon>Chelicerata</taxon>
        <taxon>Arachnida</taxon>
        <taxon>Acari</taxon>
        <taxon>Parasitiformes</taxon>
        <taxon>Mesostigmata</taxon>
        <taxon>Gamasina</taxon>
        <taxon>Phytoseioidea</taxon>
        <taxon>Phytoseiidae</taxon>
        <taxon>Typhlodrominae</taxon>
        <taxon>Galendromus</taxon>
    </lineage>
</organism>
<dbReference type="AlphaFoldDB" id="A0AAJ6QY80"/>
<dbReference type="KEGG" id="goe:100900897"/>
<proteinExistence type="predicted"/>
<dbReference type="GeneID" id="100900897"/>
<dbReference type="PANTHER" id="PTHR33964:SF1">
    <property type="entry name" value="RE45066P"/>
    <property type="match status" value="1"/>
</dbReference>
<keyword evidence="2" id="KW-1185">Reference proteome</keyword>
<name>A0AAJ6QY80_9ACAR</name>
<reference evidence="3" key="1">
    <citation type="submission" date="2025-08" db="UniProtKB">
        <authorList>
            <consortium name="RefSeq"/>
        </authorList>
    </citation>
    <scope>IDENTIFICATION</scope>
</reference>
<evidence type="ECO:0000313" key="3">
    <source>
        <dbReference type="RefSeq" id="XP_003747691.1"/>
    </source>
</evidence>
<protein>
    <submittedName>
        <fullName evidence="3">Uncharacterized protein LOC100900897</fullName>
    </submittedName>
</protein>
<gene>
    <name evidence="3" type="primary">LOC100900897</name>
</gene>
<accession>A0AAJ6QY80</accession>
<feature type="chain" id="PRO_5042593472" evidence="1">
    <location>
        <begin position="21"/>
        <end position="224"/>
    </location>
</feature>